<reference evidence="6 7" key="1">
    <citation type="submission" date="2022-01" db="EMBL/GenBank/DDBJ databases">
        <title>A high-quality chromosome-level genome assembly of rohu carp, Labeo rohita.</title>
        <authorList>
            <person name="Arick M.A. II"/>
            <person name="Hsu C.-Y."/>
            <person name="Magbanua Z."/>
            <person name="Pechanova O."/>
            <person name="Grover C."/>
            <person name="Miller E."/>
            <person name="Thrash A."/>
            <person name="Ezzel L."/>
            <person name="Alam S."/>
            <person name="Benzie J."/>
            <person name="Hamilton M."/>
            <person name="Karsi A."/>
            <person name="Lawrence M.L."/>
            <person name="Peterson D.G."/>
        </authorList>
    </citation>
    <scope>NUCLEOTIDE SEQUENCE [LARGE SCALE GENOMIC DNA]</scope>
    <source>
        <strain evidence="7">BAU-BD-2019</strain>
        <tissue evidence="6">Blood</tissue>
    </source>
</reference>
<dbReference type="InterPro" id="IPR041019">
    <property type="entry name" value="TIG1_plexin"/>
</dbReference>
<evidence type="ECO:0000259" key="5">
    <source>
        <dbReference type="SMART" id="SM00423"/>
    </source>
</evidence>
<evidence type="ECO:0000313" key="6">
    <source>
        <dbReference type="EMBL" id="KAI2663189.1"/>
    </source>
</evidence>
<keyword evidence="4" id="KW-0325">Glycoprotein</keyword>
<protein>
    <submittedName>
        <fullName evidence="6">Plexin-A1</fullName>
    </submittedName>
</protein>
<dbReference type="InterPro" id="IPR013783">
    <property type="entry name" value="Ig-like_fold"/>
</dbReference>
<keyword evidence="3" id="KW-1015">Disulfide bond</keyword>
<dbReference type="Proteomes" id="UP000830375">
    <property type="component" value="Unassembled WGS sequence"/>
</dbReference>
<dbReference type="EMBL" id="JACTAM010000006">
    <property type="protein sequence ID" value="KAI2663189.1"/>
    <property type="molecule type" value="Genomic_DNA"/>
</dbReference>
<organism evidence="6 7">
    <name type="scientific">Labeo rohita</name>
    <name type="common">Indian major carp</name>
    <name type="synonym">Cyprinus rohita</name>
    <dbReference type="NCBI Taxonomy" id="84645"/>
    <lineage>
        <taxon>Eukaryota</taxon>
        <taxon>Metazoa</taxon>
        <taxon>Chordata</taxon>
        <taxon>Craniata</taxon>
        <taxon>Vertebrata</taxon>
        <taxon>Euteleostomi</taxon>
        <taxon>Actinopterygii</taxon>
        <taxon>Neopterygii</taxon>
        <taxon>Teleostei</taxon>
        <taxon>Ostariophysi</taxon>
        <taxon>Cypriniformes</taxon>
        <taxon>Cyprinidae</taxon>
        <taxon>Labeoninae</taxon>
        <taxon>Labeonini</taxon>
        <taxon>Labeo</taxon>
    </lineage>
</organism>
<dbReference type="PANTHER" id="PTHR22625:SF35">
    <property type="entry name" value="PLEXIN-A1"/>
    <property type="match status" value="1"/>
</dbReference>
<dbReference type="Pfam" id="PF01437">
    <property type="entry name" value="PSI"/>
    <property type="match status" value="1"/>
</dbReference>
<dbReference type="InterPro" id="IPR002165">
    <property type="entry name" value="Plexin_repeat"/>
</dbReference>
<evidence type="ECO:0000256" key="3">
    <source>
        <dbReference type="ARBA" id="ARBA00023157"/>
    </source>
</evidence>
<feature type="domain" description="PSI" evidence="5">
    <location>
        <begin position="96"/>
        <end position="146"/>
    </location>
</feature>
<gene>
    <name evidence="6" type="ORF">H4Q32_011660</name>
</gene>
<dbReference type="SMART" id="SM00423">
    <property type="entry name" value="PSI"/>
    <property type="match status" value="1"/>
</dbReference>
<comment type="subcellular location">
    <subcellularLocation>
        <location evidence="1">Membrane</location>
    </subcellularLocation>
</comment>
<dbReference type="InterPro" id="IPR015943">
    <property type="entry name" value="WD40/YVTN_repeat-like_dom_sf"/>
</dbReference>
<dbReference type="InterPro" id="IPR036352">
    <property type="entry name" value="Semap_dom_sf"/>
</dbReference>
<comment type="caution">
    <text evidence="6">The sequence shown here is derived from an EMBL/GenBank/DDBJ whole genome shotgun (WGS) entry which is preliminary data.</text>
</comment>
<keyword evidence="7" id="KW-1185">Reference proteome</keyword>
<evidence type="ECO:0000256" key="4">
    <source>
        <dbReference type="ARBA" id="ARBA00023180"/>
    </source>
</evidence>
<name>A0ABQ8MJZ7_LABRO</name>
<dbReference type="Gene3D" id="2.60.40.10">
    <property type="entry name" value="Immunoglobulins"/>
    <property type="match status" value="2"/>
</dbReference>
<evidence type="ECO:0000256" key="2">
    <source>
        <dbReference type="ARBA" id="ARBA00023136"/>
    </source>
</evidence>
<dbReference type="InterPro" id="IPR016201">
    <property type="entry name" value="PSI"/>
</dbReference>
<dbReference type="Gene3D" id="2.130.10.10">
    <property type="entry name" value="YVTN repeat-like/Quinoprotein amine dehydrogenase"/>
    <property type="match status" value="1"/>
</dbReference>
<proteinExistence type="predicted"/>
<dbReference type="Pfam" id="PF17960">
    <property type="entry name" value="TIG_plexin"/>
    <property type="match status" value="1"/>
</dbReference>
<evidence type="ECO:0000256" key="1">
    <source>
        <dbReference type="ARBA" id="ARBA00004370"/>
    </source>
</evidence>
<accession>A0ABQ8MJZ7</accession>
<dbReference type="InterPro" id="IPR031148">
    <property type="entry name" value="Plexin"/>
</dbReference>
<sequence length="325" mass="36710">MPPLLPWQQARLQLQHLFPTWLPGDHPAVSTLLPHATAERLCILINSVSPSRPALLYESVPVSEGSPVLRDMLFSPDLQFIYALTDKQVTRVPVERCSQYSSCSECLSSRDPHCGWCVLHNICSRRDRCERADEPQRFASRVDQCVELTVQPNNISVTMAEVQTLSNMEQQMSCRVYFKNKPPSVSQQMNYGDVGQAFSLYLFPPLICQLVLQARNVPDLSAGVDCSFEDYTETEGTIHGSRIYCLSPSAKELVPITRQQRDTHVVKLYLKSRETGQKFASVDFTFYNCSIHRSGWGHISVAMATGGVLIDSYSLENRLWLESCR</sequence>
<evidence type="ECO:0000313" key="7">
    <source>
        <dbReference type="Proteomes" id="UP000830375"/>
    </source>
</evidence>
<dbReference type="SUPFAM" id="SSF101912">
    <property type="entry name" value="Sema domain"/>
    <property type="match status" value="1"/>
</dbReference>
<keyword evidence="2" id="KW-0472">Membrane</keyword>
<dbReference type="PANTHER" id="PTHR22625">
    <property type="entry name" value="PLEXIN"/>
    <property type="match status" value="1"/>
</dbReference>
<dbReference type="SUPFAM" id="SSF103575">
    <property type="entry name" value="Plexin repeat"/>
    <property type="match status" value="1"/>
</dbReference>